<feature type="transmembrane region" description="Helical" evidence="1">
    <location>
        <begin position="177"/>
        <end position="202"/>
    </location>
</feature>
<name>A0A7X1B1W6_9BACT</name>
<proteinExistence type="predicted"/>
<evidence type="ECO:0000313" key="2">
    <source>
        <dbReference type="EMBL" id="MBC2603954.1"/>
    </source>
</evidence>
<sequence length="317" mass="34247">MEENRSIWNAVTRDGTVLLGLSGLILMFCGAFALFLSFSGEFLPHDADAIGFTADGLWVLSPNLVDFMLHDRAAFGGVLLAIGALYVWLAAYPLANGQAWAWKTFCISGVLGFGSFLLYLGYGYLDIWHGIATLFLLIVFVSGLFLSRKVVRKSDSLRWFPTLAELKPNYRKGLSTLCFYFYAFGLISAGIVISIVGITTIFVPSDIEFIELCGADVAAISDSLLGVIAHDRAGFGGALLTIGVTVWLILSNAKFSKSLWQTLLVSGIMGFVPAIGIHFYIGYTDFLHVLPAFIGAFVFGGAIFLSRNSTPTSAPTG</sequence>
<dbReference type="EMBL" id="JACHVA010000136">
    <property type="protein sequence ID" value="MBC2603954.1"/>
    <property type="molecule type" value="Genomic_DNA"/>
</dbReference>
<reference evidence="2 3" key="1">
    <citation type="submission" date="2020-07" db="EMBL/GenBank/DDBJ databases">
        <authorList>
            <person name="Feng X."/>
        </authorList>
    </citation>
    <scope>NUCLEOTIDE SEQUENCE [LARGE SCALE GENOMIC DNA]</scope>
    <source>
        <strain evidence="2 3">JCM14086</strain>
    </source>
</reference>
<keyword evidence="3" id="KW-1185">Reference proteome</keyword>
<feature type="transmembrane region" description="Helical" evidence="1">
    <location>
        <begin position="233"/>
        <end position="250"/>
    </location>
</feature>
<evidence type="ECO:0000313" key="3">
    <source>
        <dbReference type="Proteomes" id="UP000525652"/>
    </source>
</evidence>
<feature type="transmembrane region" description="Helical" evidence="1">
    <location>
        <begin position="127"/>
        <end position="146"/>
    </location>
</feature>
<feature type="transmembrane region" description="Helical" evidence="1">
    <location>
        <begin position="262"/>
        <end position="281"/>
    </location>
</feature>
<dbReference type="Proteomes" id="UP000525652">
    <property type="component" value="Unassembled WGS sequence"/>
</dbReference>
<feature type="transmembrane region" description="Helical" evidence="1">
    <location>
        <begin position="73"/>
        <end position="94"/>
    </location>
</feature>
<feature type="transmembrane region" description="Helical" evidence="1">
    <location>
        <begin position="287"/>
        <end position="305"/>
    </location>
</feature>
<dbReference type="RefSeq" id="WP_185694571.1">
    <property type="nucleotide sequence ID" value="NZ_JACHVA010000136.1"/>
</dbReference>
<accession>A0A7X1B1W6</accession>
<keyword evidence="1" id="KW-1133">Transmembrane helix</keyword>
<organism evidence="2 3">
    <name type="scientific">Puniceicoccus vermicola</name>
    <dbReference type="NCBI Taxonomy" id="388746"/>
    <lineage>
        <taxon>Bacteria</taxon>
        <taxon>Pseudomonadati</taxon>
        <taxon>Verrucomicrobiota</taxon>
        <taxon>Opitutia</taxon>
        <taxon>Puniceicoccales</taxon>
        <taxon>Puniceicoccaceae</taxon>
        <taxon>Puniceicoccus</taxon>
    </lineage>
</organism>
<feature type="transmembrane region" description="Helical" evidence="1">
    <location>
        <begin position="16"/>
        <end position="38"/>
    </location>
</feature>
<keyword evidence="1" id="KW-0812">Transmembrane</keyword>
<gene>
    <name evidence="2" type="ORF">H5P30_19410</name>
</gene>
<dbReference type="AlphaFoldDB" id="A0A7X1B1W6"/>
<evidence type="ECO:0000256" key="1">
    <source>
        <dbReference type="SAM" id="Phobius"/>
    </source>
</evidence>
<feature type="transmembrane region" description="Helical" evidence="1">
    <location>
        <begin position="101"/>
        <end position="121"/>
    </location>
</feature>
<comment type="caution">
    <text evidence="2">The sequence shown here is derived from an EMBL/GenBank/DDBJ whole genome shotgun (WGS) entry which is preliminary data.</text>
</comment>
<protein>
    <submittedName>
        <fullName evidence="2">Uncharacterized protein</fullName>
    </submittedName>
</protein>
<keyword evidence="1" id="KW-0472">Membrane</keyword>